<dbReference type="CDD" id="cd00293">
    <property type="entry name" value="USP-like"/>
    <property type="match status" value="1"/>
</dbReference>
<gene>
    <name evidence="5" type="ORF">MUB46_06165</name>
</gene>
<evidence type="ECO:0000256" key="1">
    <source>
        <dbReference type="ARBA" id="ARBA00008791"/>
    </source>
</evidence>
<protein>
    <submittedName>
        <fullName evidence="5">Universal stress protein</fullName>
    </submittedName>
</protein>
<evidence type="ECO:0000259" key="4">
    <source>
        <dbReference type="Pfam" id="PF00582"/>
    </source>
</evidence>
<keyword evidence="6" id="KW-1185">Reference proteome</keyword>
<dbReference type="PRINTS" id="PR01438">
    <property type="entry name" value="UNVRSLSTRESS"/>
</dbReference>
<dbReference type="PANTHER" id="PTHR46268:SF27">
    <property type="entry name" value="UNIVERSAL STRESS PROTEIN RV2623"/>
    <property type="match status" value="1"/>
</dbReference>
<sequence>MLLLVPATVADVPIVHYRRLLVPLDGSCQAESTLPLAMRIAEAEDAELLLVHVVPVPELTEVGPLEAADIRLRQDVISRNEQVARQYLNRIRALVAERGIGARNVILSDNDVRSQLTRLIVEEAVDLVVLSAHGRSGRADVSCGSVASYLVTHAQAPLLLKLNGTLASARRMIPGSGRNGRFLSRAAL</sequence>
<dbReference type="Gene3D" id="3.40.50.620">
    <property type="entry name" value="HUPs"/>
    <property type="match status" value="1"/>
</dbReference>
<dbReference type="InterPro" id="IPR006015">
    <property type="entry name" value="Universal_stress_UspA"/>
</dbReference>
<feature type="domain" description="UspA" evidence="4">
    <location>
        <begin position="17"/>
        <end position="159"/>
    </location>
</feature>
<proteinExistence type="inferred from homology"/>
<organism evidence="5 6">
    <name type="scientific">Microbaculum marinisediminis</name>
    <dbReference type="NCBI Taxonomy" id="2931392"/>
    <lineage>
        <taxon>Bacteria</taxon>
        <taxon>Pseudomonadati</taxon>
        <taxon>Pseudomonadota</taxon>
        <taxon>Alphaproteobacteria</taxon>
        <taxon>Hyphomicrobiales</taxon>
        <taxon>Tepidamorphaceae</taxon>
        <taxon>Microbaculum</taxon>
    </lineage>
</organism>
<dbReference type="GO" id="GO:0005524">
    <property type="term" value="F:ATP binding"/>
    <property type="evidence" value="ECO:0007669"/>
    <property type="project" value="UniProtKB-KW"/>
</dbReference>
<accession>A0AAW5QVA7</accession>
<dbReference type="EMBL" id="JALIDZ010000003">
    <property type="protein sequence ID" value="MCT8971439.1"/>
    <property type="molecule type" value="Genomic_DNA"/>
</dbReference>
<comment type="similarity">
    <text evidence="1">Belongs to the universal stress protein A family.</text>
</comment>
<reference evidence="5 6" key="1">
    <citation type="submission" date="2022-04" db="EMBL/GenBank/DDBJ databases">
        <authorList>
            <person name="Ye Y.-Q."/>
            <person name="Du Z.-J."/>
        </authorList>
    </citation>
    <scope>NUCLEOTIDE SEQUENCE [LARGE SCALE GENOMIC DNA]</scope>
    <source>
        <strain evidence="5 6">A6E488</strain>
    </source>
</reference>
<dbReference type="PANTHER" id="PTHR46268">
    <property type="entry name" value="STRESS RESPONSE PROTEIN NHAX"/>
    <property type="match status" value="1"/>
</dbReference>
<name>A0AAW5QVA7_9HYPH</name>
<dbReference type="Pfam" id="PF00582">
    <property type="entry name" value="Usp"/>
    <property type="match status" value="1"/>
</dbReference>
<evidence type="ECO:0000313" key="5">
    <source>
        <dbReference type="EMBL" id="MCT8971439.1"/>
    </source>
</evidence>
<dbReference type="InterPro" id="IPR006016">
    <property type="entry name" value="UspA"/>
</dbReference>
<dbReference type="Proteomes" id="UP001320898">
    <property type="component" value="Unassembled WGS sequence"/>
</dbReference>
<dbReference type="SUPFAM" id="SSF52402">
    <property type="entry name" value="Adenine nucleotide alpha hydrolases-like"/>
    <property type="match status" value="1"/>
</dbReference>
<dbReference type="AlphaFoldDB" id="A0AAW5QVA7"/>
<evidence type="ECO:0000256" key="3">
    <source>
        <dbReference type="ARBA" id="ARBA00022840"/>
    </source>
</evidence>
<keyword evidence="3" id="KW-0067">ATP-binding</keyword>
<comment type="caution">
    <text evidence="5">The sequence shown here is derived from an EMBL/GenBank/DDBJ whole genome shotgun (WGS) entry which is preliminary data.</text>
</comment>
<evidence type="ECO:0000256" key="2">
    <source>
        <dbReference type="ARBA" id="ARBA00022741"/>
    </source>
</evidence>
<dbReference type="InterPro" id="IPR014729">
    <property type="entry name" value="Rossmann-like_a/b/a_fold"/>
</dbReference>
<keyword evidence="2" id="KW-0547">Nucleotide-binding</keyword>
<evidence type="ECO:0000313" key="6">
    <source>
        <dbReference type="Proteomes" id="UP001320898"/>
    </source>
</evidence>